<proteinExistence type="predicted"/>
<sequence>MIHAHSLRTHTRRPATLPPSAPADRRGPADRALRQEAWDPEGQTESARRLGPWKRVAATESRRGEASGGGPAGSNIRGSSAHERLLDERAALGMLRLYMGDRPAGIHQLVRDGAYEAVQQSLQKGGGKNVSKRDKEGATPLHIAAQVGRVEMLRLLMEKGASVEAEDE</sequence>
<dbReference type="Pfam" id="PF12796">
    <property type="entry name" value="Ank_2"/>
    <property type="match status" value="1"/>
</dbReference>
<evidence type="ECO:0000256" key="2">
    <source>
        <dbReference type="SAM" id="MobiDB-lite"/>
    </source>
</evidence>
<dbReference type="EMBL" id="CAJHUC010001636">
    <property type="protein sequence ID" value="CAD7701808.1"/>
    <property type="molecule type" value="Genomic_DNA"/>
</dbReference>
<keyword evidence="1" id="KW-0040">ANK repeat</keyword>
<feature type="compositionally biased region" description="Basic and acidic residues" evidence="2">
    <location>
        <begin position="23"/>
        <end position="37"/>
    </location>
</feature>
<dbReference type="PROSITE" id="PS50297">
    <property type="entry name" value="ANK_REP_REGION"/>
    <property type="match status" value="1"/>
</dbReference>
<dbReference type="SUPFAM" id="SSF48403">
    <property type="entry name" value="Ankyrin repeat"/>
    <property type="match status" value="1"/>
</dbReference>
<evidence type="ECO:0000313" key="3">
    <source>
        <dbReference type="EMBL" id="CAD7701808.1"/>
    </source>
</evidence>
<evidence type="ECO:0000256" key="1">
    <source>
        <dbReference type="PROSITE-ProRule" id="PRU00023"/>
    </source>
</evidence>
<dbReference type="InterPro" id="IPR036770">
    <property type="entry name" value="Ankyrin_rpt-contain_sf"/>
</dbReference>
<dbReference type="Gene3D" id="1.25.40.20">
    <property type="entry name" value="Ankyrin repeat-containing domain"/>
    <property type="match status" value="1"/>
</dbReference>
<dbReference type="SMART" id="SM00248">
    <property type="entry name" value="ANK"/>
    <property type="match status" value="1"/>
</dbReference>
<comment type="caution">
    <text evidence="3">The sequence shown here is derived from an EMBL/GenBank/DDBJ whole genome shotgun (WGS) entry which is preliminary data.</text>
</comment>
<dbReference type="OrthoDB" id="1577640at2759"/>
<feature type="region of interest" description="Disordered" evidence="2">
    <location>
        <begin position="1"/>
        <end position="81"/>
    </location>
</feature>
<name>A0A8S1JDR5_9CHLO</name>
<keyword evidence="4" id="KW-1185">Reference proteome</keyword>
<protein>
    <submittedName>
        <fullName evidence="3">Uncharacterized protein</fullName>
    </submittedName>
</protein>
<gene>
    <name evidence="3" type="ORF">OSTQU699_LOCUS7165</name>
</gene>
<dbReference type="AlphaFoldDB" id="A0A8S1JDR5"/>
<feature type="repeat" description="ANK" evidence="1">
    <location>
        <begin position="136"/>
        <end position="168"/>
    </location>
</feature>
<accession>A0A8S1JDR5</accession>
<organism evidence="3 4">
    <name type="scientific">Ostreobium quekettii</name>
    <dbReference type="NCBI Taxonomy" id="121088"/>
    <lineage>
        <taxon>Eukaryota</taxon>
        <taxon>Viridiplantae</taxon>
        <taxon>Chlorophyta</taxon>
        <taxon>core chlorophytes</taxon>
        <taxon>Ulvophyceae</taxon>
        <taxon>TCBD clade</taxon>
        <taxon>Bryopsidales</taxon>
        <taxon>Ostreobineae</taxon>
        <taxon>Ostreobiaceae</taxon>
        <taxon>Ostreobium</taxon>
    </lineage>
</organism>
<reference evidence="3" key="1">
    <citation type="submission" date="2020-12" db="EMBL/GenBank/DDBJ databases">
        <authorList>
            <person name="Iha C."/>
        </authorList>
    </citation>
    <scope>NUCLEOTIDE SEQUENCE</scope>
</reference>
<dbReference type="InterPro" id="IPR002110">
    <property type="entry name" value="Ankyrin_rpt"/>
</dbReference>
<feature type="non-terminal residue" evidence="3">
    <location>
        <position position="168"/>
    </location>
</feature>
<feature type="compositionally biased region" description="Basic residues" evidence="2">
    <location>
        <begin position="1"/>
        <end position="13"/>
    </location>
</feature>
<dbReference type="PROSITE" id="PS50088">
    <property type="entry name" value="ANK_REPEAT"/>
    <property type="match status" value="1"/>
</dbReference>
<evidence type="ECO:0000313" key="4">
    <source>
        <dbReference type="Proteomes" id="UP000708148"/>
    </source>
</evidence>
<dbReference type="Proteomes" id="UP000708148">
    <property type="component" value="Unassembled WGS sequence"/>
</dbReference>